<evidence type="ECO:0008006" key="3">
    <source>
        <dbReference type="Google" id="ProtNLM"/>
    </source>
</evidence>
<dbReference type="AlphaFoldDB" id="A0A511V2L5"/>
<reference evidence="1 2" key="1">
    <citation type="submission" date="2019-07" db="EMBL/GenBank/DDBJ databases">
        <title>Whole genome shotgun sequence of Aneurinibacillus danicus NBRC 102444.</title>
        <authorList>
            <person name="Hosoyama A."/>
            <person name="Uohara A."/>
            <person name="Ohji S."/>
            <person name="Ichikawa N."/>
        </authorList>
    </citation>
    <scope>NUCLEOTIDE SEQUENCE [LARGE SCALE GENOMIC DNA]</scope>
    <source>
        <strain evidence="1 2">NBRC 102444</strain>
    </source>
</reference>
<name>A0A511V2L5_9BACL</name>
<keyword evidence="2" id="KW-1185">Reference proteome</keyword>
<sequence>MGMKEVLLNSTRLALDTSLFIYAFEQHPQYGENVEKGEGLFLPWISFLLSLLLSS</sequence>
<evidence type="ECO:0000313" key="1">
    <source>
        <dbReference type="EMBL" id="GEN33157.1"/>
    </source>
</evidence>
<evidence type="ECO:0000313" key="2">
    <source>
        <dbReference type="Proteomes" id="UP000321157"/>
    </source>
</evidence>
<comment type="caution">
    <text evidence="1">The sequence shown here is derived from an EMBL/GenBank/DDBJ whole genome shotgun (WGS) entry which is preliminary data.</text>
</comment>
<dbReference type="Proteomes" id="UP000321157">
    <property type="component" value="Unassembled WGS sequence"/>
</dbReference>
<protein>
    <recommendedName>
        <fullName evidence="3">PIN domain-containing protein</fullName>
    </recommendedName>
</protein>
<dbReference type="EMBL" id="BJXX01000025">
    <property type="protein sequence ID" value="GEN33157.1"/>
    <property type="molecule type" value="Genomic_DNA"/>
</dbReference>
<organism evidence="1 2">
    <name type="scientific">Aneurinibacillus danicus</name>
    <dbReference type="NCBI Taxonomy" id="267746"/>
    <lineage>
        <taxon>Bacteria</taxon>
        <taxon>Bacillati</taxon>
        <taxon>Bacillota</taxon>
        <taxon>Bacilli</taxon>
        <taxon>Bacillales</taxon>
        <taxon>Paenibacillaceae</taxon>
        <taxon>Aneurinibacillus group</taxon>
        <taxon>Aneurinibacillus</taxon>
    </lineage>
</organism>
<proteinExistence type="predicted"/>
<accession>A0A511V2L5</accession>
<dbReference type="RefSeq" id="WP_170230129.1">
    <property type="nucleotide sequence ID" value="NZ_BJXX01000025.1"/>
</dbReference>
<gene>
    <name evidence="1" type="ORF">ADA01nite_06170</name>
</gene>